<organism evidence="3 4">
    <name type="scientific">Actinomadura decatromicini</name>
    <dbReference type="NCBI Taxonomy" id="2604572"/>
    <lineage>
        <taxon>Bacteria</taxon>
        <taxon>Bacillati</taxon>
        <taxon>Actinomycetota</taxon>
        <taxon>Actinomycetes</taxon>
        <taxon>Streptosporangiales</taxon>
        <taxon>Thermomonosporaceae</taxon>
        <taxon>Actinomadura</taxon>
    </lineage>
</organism>
<keyword evidence="2" id="KW-0732">Signal</keyword>
<evidence type="ECO:0000256" key="1">
    <source>
        <dbReference type="SAM" id="MobiDB-lite"/>
    </source>
</evidence>
<proteinExistence type="predicted"/>
<reference evidence="3 4" key="1">
    <citation type="submission" date="2019-08" db="EMBL/GenBank/DDBJ databases">
        <title>Actinomadura sp. nov. CYP1-5 isolated from mountain soil.</title>
        <authorList>
            <person name="Songsumanus A."/>
            <person name="Kuncharoen N."/>
            <person name="Kudo T."/>
            <person name="Yuki M."/>
            <person name="Igarashi Y."/>
            <person name="Tanasupawat S."/>
        </authorList>
    </citation>
    <scope>NUCLEOTIDE SEQUENCE [LARGE SCALE GENOMIC DNA]</scope>
    <source>
        <strain evidence="3 4">CYP1-5</strain>
    </source>
</reference>
<feature type="signal peptide" evidence="2">
    <location>
        <begin position="1"/>
        <end position="28"/>
    </location>
</feature>
<dbReference type="EMBL" id="VSRQ01000001">
    <property type="protein sequence ID" value="TYK52243.1"/>
    <property type="molecule type" value="Genomic_DNA"/>
</dbReference>
<evidence type="ECO:0000313" key="4">
    <source>
        <dbReference type="Proteomes" id="UP000323505"/>
    </source>
</evidence>
<feature type="region of interest" description="Disordered" evidence="1">
    <location>
        <begin position="81"/>
        <end position="108"/>
    </location>
</feature>
<evidence type="ECO:0000313" key="3">
    <source>
        <dbReference type="EMBL" id="TYK52243.1"/>
    </source>
</evidence>
<feature type="chain" id="PRO_5022679625" evidence="2">
    <location>
        <begin position="29"/>
        <end position="148"/>
    </location>
</feature>
<name>A0A5D3FVH6_9ACTN</name>
<keyword evidence="4" id="KW-1185">Reference proteome</keyword>
<dbReference type="Proteomes" id="UP000323505">
    <property type="component" value="Unassembled WGS sequence"/>
</dbReference>
<protein>
    <submittedName>
        <fullName evidence="3">Uncharacterized protein</fullName>
    </submittedName>
</protein>
<feature type="region of interest" description="Disordered" evidence="1">
    <location>
        <begin position="31"/>
        <end position="54"/>
    </location>
</feature>
<gene>
    <name evidence="3" type="ORF">FXF68_00040</name>
</gene>
<sequence length="148" mass="15324">MRSRTTGRTLLLVLAAAAVPAVPAVALAAPPPAPDTAASAPGGSAAPQTPSTSDCAKALQVITSLGLLPKRPDLGRVICTSRAEKEARPARPAKGGTTGQITSEHTASNGRTVRENEVLGVPVEWPRNVTVHVPTVNDRWYTYSAKQG</sequence>
<feature type="compositionally biased region" description="Low complexity" evidence="1">
    <location>
        <begin position="35"/>
        <end position="47"/>
    </location>
</feature>
<evidence type="ECO:0000256" key="2">
    <source>
        <dbReference type="SAM" id="SignalP"/>
    </source>
</evidence>
<feature type="compositionally biased region" description="Polar residues" evidence="1">
    <location>
        <begin position="99"/>
        <end position="108"/>
    </location>
</feature>
<dbReference type="AlphaFoldDB" id="A0A5D3FVH6"/>
<comment type="caution">
    <text evidence="3">The sequence shown here is derived from an EMBL/GenBank/DDBJ whole genome shotgun (WGS) entry which is preliminary data.</text>
</comment>
<dbReference type="RefSeq" id="WP_148756780.1">
    <property type="nucleotide sequence ID" value="NZ_VSRQ01000001.1"/>
</dbReference>
<accession>A0A5D3FVH6</accession>